<dbReference type="PANTHER" id="PTHR32063">
    <property type="match status" value="1"/>
</dbReference>
<name>X0T734_9ZZZZ</name>
<reference evidence="2" key="1">
    <citation type="journal article" date="2014" name="Front. Microbiol.">
        <title>High frequency of phylogenetically diverse reductive dehalogenase-homologous genes in deep subseafloor sedimentary metagenomes.</title>
        <authorList>
            <person name="Kawai M."/>
            <person name="Futagami T."/>
            <person name="Toyoda A."/>
            <person name="Takaki Y."/>
            <person name="Nishi S."/>
            <person name="Hori S."/>
            <person name="Arai W."/>
            <person name="Tsubouchi T."/>
            <person name="Morono Y."/>
            <person name="Uchiyama I."/>
            <person name="Ito T."/>
            <person name="Fujiyama A."/>
            <person name="Inagaki F."/>
            <person name="Takami H."/>
        </authorList>
    </citation>
    <scope>NUCLEOTIDE SEQUENCE</scope>
    <source>
        <strain evidence="2">Expedition CK06-06</strain>
    </source>
</reference>
<dbReference type="EMBL" id="BARS01017946">
    <property type="protein sequence ID" value="GAF88999.1"/>
    <property type="molecule type" value="Genomic_DNA"/>
</dbReference>
<proteinExistence type="predicted"/>
<keyword evidence="1" id="KW-0472">Membrane</keyword>
<dbReference type="PANTHER" id="PTHR32063:SF0">
    <property type="entry name" value="SWARMING MOTILITY PROTEIN SWRC"/>
    <property type="match status" value="1"/>
</dbReference>
<feature type="non-terminal residue" evidence="2">
    <location>
        <position position="1"/>
    </location>
</feature>
<evidence type="ECO:0000313" key="2">
    <source>
        <dbReference type="EMBL" id="GAF88999.1"/>
    </source>
</evidence>
<dbReference type="InterPro" id="IPR027463">
    <property type="entry name" value="AcrB_DN_DC_subdom"/>
</dbReference>
<dbReference type="SUPFAM" id="SSF82693">
    <property type="entry name" value="Multidrug efflux transporter AcrB pore domain, PN1, PN2, PC1 and PC2 subdomains"/>
    <property type="match status" value="1"/>
</dbReference>
<evidence type="ECO:0008006" key="3">
    <source>
        <dbReference type="Google" id="ProtNLM"/>
    </source>
</evidence>
<accession>X0T734</accession>
<comment type="caution">
    <text evidence="2">The sequence shown here is derived from an EMBL/GenBank/DDBJ whole genome shotgun (WGS) entry which is preliminary data.</text>
</comment>
<dbReference type="AlphaFoldDB" id="X0T734"/>
<dbReference type="Gene3D" id="3.30.70.1440">
    <property type="entry name" value="Multidrug efflux transporter AcrB pore domain"/>
    <property type="match status" value="1"/>
</dbReference>
<dbReference type="Gene3D" id="3.30.2090.10">
    <property type="entry name" value="Multidrug efflux transporter AcrB TolC docking domain, DN and DC subdomains"/>
    <property type="match status" value="1"/>
</dbReference>
<feature type="transmembrane region" description="Helical" evidence="1">
    <location>
        <begin position="55"/>
        <end position="75"/>
    </location>
</feature>
<dbReference type="GO" id="GO:0005886">
    <property type="term" value="C:plasma membrane"/>
    <property type="evidence" value="ECO:0007669"/>
    <property type="project" value="TreeGrafter"/>
</dbReference>
<dbReference type="InterPro" id="IPR001036">
    <property type="entry name" value="Acrflvin-R"/>
</dbReference>
<gene>
    <name evidence="2" type="ORF">S01H1_29282</name>
</gene>
<dbReference type="Gene3D" id="3.30.70.1430">
    <property type="entry name" value="Multidrug efflux transporter AcrB pore domain"/>
    <property type="match status" value="1"/>
</dbReference>
<keyword evidence="1" id="KW-1133">Transmembrane helix</keyword>
<dbReference type="GO" id="GO:0042910">
    <property type="term" value="F:xenobiotic transmembrane transporter activity"/>
    <property type="evidence" value="ECO:0007669"/>
    <property type="project" value="TreeGrafter"/>
</dbReference>
<protein>
    <recommendedName>
        <fullName evidence="3">Efflux RND transporter permease subunit</fullName>
    </recommendedName>
</protein>
<feature type="non-terminal residue" evidence="2">
    <location>
        <position position="276"/>
    </location>
</feature>
<dbReference type="Gene3D" id="1.20.1640.10">
    <property type="entry name" value="Multidrug efflux transporter AcrB transmembrane domain"/>
    <property type="match status" value="2"/>
</dbReference>
<sequence>FSAVTLTPMLSAILIRRTKLDRKKSGWLLLFGRSIFPVVEKQYGRVLGWALKHRFRVVVLALIFFGSAIVLTPFLGTEFMPEEDQAMIMSTVQMPVGTRVEETARTMVELAKLVEEEISPEERLGVFTRCGSTPEAMASAFGDEGAHIGVFTVKLIPRQRRSRNVKQITAALRRRIDASQPLLGFEKYKLVGGDPMSGLIMGGDQALAIDIVGSDLEATDRLAARIKTIAENTPGAVDIAVSRVKGKPEIWVKVKRDRAAALGLNVSDIGTAVRSS</sequence>
<evidence type="ECO:0000256" key="1">
    <source>
        <dbReference type="SAM" id="Phobius"/>
    </source>
</evidence>
<dbReference type="Pfam" id="PF00873">
    <property type="entry name" value="ACR_tran"/>
    <property type="match status" value="1"/>
</dbReference>
<organism evidence="2">
    <name type="scientific">marine sediment metagenome</name>
    <dbReference type="NCBI Taxonomy" id="412755"/>
    <lineage>
        <taxon>unclassified sequences</taxon>
        <taxon>metagenomes</taxon>
        <taxon>ecological metagenomes</taxon>
    </lineage>
</organism>
<keyword evidence="1" id="KW-0812">Transmembrane</keyword>